<comment type="caution">
    <text evidence="3">The sequence shown here is derived from an EMBL/GenBank/DDBJ whole genome shotgun (WGS) entry which is preliminary data.</text>
</comment>
<dbReference type="InterPro" id="IPR036875">
    <property type="entry name" value="Znf_CCHC_sf"/>
</dbReference>
<dbReference type="EMBL" id="LSRQ01000865">
    <property type="protein sequence ID" value="OAY80451.1"/>
    <property type="molecule type" value="Genomic_DNA"/>
</dbReference>
<feature type="compositionally biased region" description="Basic and acidic residues" evidence="1">
    <location>
        <begin position="559"/>
        <end position="572"/>
    </location>
</feature>
<feature type="region of interest" description="Disordered" evidence="1">
    <location>
        <begin position="919"/>
        <end position="1093"/>
    </location>
</feature>
<name>A0A199VU46_ANACO</name>
<reference evidence="3 4" key="1">
    <citation type="journal article" date="2016" name="DNA Res.">
        <title>The draft genome of MD-2 pineapple using hybrid error correction of long reads.</title>
        <authorList>
            <person name="Redwan R.M."/>
            <person name="Saidin A."/>
            <person name="Kumar S.V."/>
        </authorList>
    </citation>
    <scope>NUCLEOTIDE SEQUENCE [LARGE SCALE GENOMIC DNA]</scope>
    <source>
        <strain evidence="4">cv. MD2</strain>
        <tissue evidence="3">Leaf</tissue>
    </source>
</reference>
<evidence type="ECO:0000256" key="1">
    <source>
        <dbReference type="SAM" id="MobiDB-lite"/>
    </source>
</evidence>
<dbReference type="InterPro" id="IPR005069">
    <property type="entry name" value="Nucl-diP-sugar_transferase"/>
</dbReference>
<dbReference type="PANTHER" id="PTHR46038">
    <property type="entry name" value="EXPRESSED PROTEIN-RELATED"/>
    <property type="match status" value="1"/>
</dbReference>
<dbReference type="GO" id="GO:0008270">
    <property type="term" value="F:zinc ion binding"/>
    <property type="evidence" value="ECO:0007669"/>
    <property type="project" value="InterPro"/>
</dbReference>
<protein>
    <recommendedName>
        <fullName evidence="2">CCHC-type domain-containing protein</fullName>
    </recommendedName>
</protein>
<feature type="compositionally biased region" description="Pro residues" evidence="1">
    <location>
        <begin position="1028"/>
        <end position="1041"/>
    </location>
</feature>
<evidence type="ECO:0000259" key="2">
    <source>
        <dbReference type="SMART" id="SM00343"/>
    </source>
</evidence>
<sequence>MLRYRDEARARFPLNHEQIVFDRIKGELVGGLGVKIRFVDTAFWGGFCEYGNDLNKICTMHANCCVTLRKKLQDLRSIPEDRNKFTSLSPEEKRRGIVTWRVPGRKSVRKIFPHNVADPLRESGSASRLLNRSKDVIAATYQRAPSIDGCSSSKRVRWADSAGFALTHTAHFTTEDLVSDATPPTEPSHLTSVGSNLAIKPSTKPSTPSIIISSTFKKSFKEALLTPVPAGSRLLRRSHCSVSSSPIARSNNARRLSFKGRCFRCLGRSHWASRCREPVRCLRCFNFGHFARNCMQRLPMDVYRAMRARPAYLNVFVPLSDDFSARQNQRRNAILVDVLPPANLGHFPQETIANGLAGCFGGFPTDFHVAKYCARDYVVFLPEWVPCDQLLRRATISLGEVRLRCYAWNPYAGARHPPLTYYAWIRLVCLPYECWSSRTVAALVGGFGRFIRADDFTSRKVDLSGYRCLIAVNHLSDIPENLDLSFGDLSLSILIQLERWGRRDASTQRLPPNEGTDQHDPHEAPPPVNAQRRSTGSARGRHSSTGGSSNSDASWNSSEIRDRRRPTDRELVVHGGKATACEAAAGTDATMGNLQACSLPRPAIGGGEGGVEVRDASGRALVASIGASARKSNLITTEPPRPATGGGGPLGAGTTRSILKTSELHRPVTGGGGGRRACFSISNGLLAGLASPVLPAVTTSRSTILSRRPFLPRLSFPNGGDSGLPSYCKLLSPAPALQRVVADFSGSRNSSNGQILCWCIYVRISLSFSGPTRIYSVQDPAAPCHVAPSLASPPSTWIITYRVCPGPRFLYPRWISPFSFLGLRKARLGPGSLLLSAHFEGAALCFSAGLGPPSSAHTASGLAPSDPSDPRGFGSPPPAGLGPHLARTCSPALSVGWAQLCWPELCSHPDASPFGPGISRCSTGPESGGPSLLVDASQCPRSPGPDLRPRFPGPDRCPRSPRTDWPDLCTPSDSSPFGPGTSPCSTGPESGGHSLLVDAFRCPRPPVSDLRPPPDSSPFGLVDAFRCPQPPVSDLRPPPDSSPFGPGKSPCSTGPESGGPSLLVDAFRCPRSPDSDRCPRSPRSDLSRHYPGSDMGGPSLLSNAVITTPLVDLHVPTSSRCHFIAASGISGGLITCWSSKFFSCNEAIFRKHSLTLQLTHLASGKVFYLSNVYGPPTWDGKEDFCSELLSLNGTCNNRWVICGDFNFTKSQEERIGNVWSSRATAMFSDLITNLAAIDLPISNQLFTWSNMQHRPSLAKLDRIQISDLPD</sequence>
<feature type="compositionally biased region" description="Basic and acidic residues" evidence="1">
    <location>
        <begin position="1071"/>
        <end position="1088"/>
    </location>
</feature>
<dbReference type="InterPro" id="IPR001878">
    <property type="entry name" value="Znf_CCHC"/>
</dbReference>
<feature type="domain" description="CCHC-type" evidence="2">
    <location>
        <begin position="261"/>
        <end position="277"/>
    </location>
</feature>
<feature type="region of interest" description="Disordered" evidence="1">
    <location>
        <begin position="178"/>
        <end position="201"/>
    </location>
</feature>
<feature type="region of interest" description="Disordered" evidence="1">
    <location>
        <begin position="856"/>
        <end position="879"/>
    </location>
</feature>
<dbReference type="Proteomes" id="UP000092600">
    <property type="component" value="Unassembled WGS sequence"/>
</dbReference>
<dbReference type="InterPro" id="IPR036691">
    <property type="entry name" value="Endo/exonu/phosph_ase_sf"/>
</dbReference>
<dbReference type="Pfam" id="PF03407">
    <property type="entry name" value="Nucleotid_trans"/>
    <property type="match status" value="1"/>
</dbReference>
<dbReference type="Gene3D" id="3.60.10.10">
    <property type="entry name" value="Endonuclease/exonuclease/phosphatase"/>
    <property type="match status" value="1"/>
</dbReference>
<accession>A0A199VU46</accession>
<dbReference type="Gene3D" id="4.10.60.10">
    <property type="entry name" value="Zinc finger, CCHC-type"/>
    <property type="match status" value="1"/>
</dbReference>
<evidence type="ECO:0000313" key="4">
    <source>
        <dbReference type="Proteomes" id="UP000092600"/>
    </source>
</evidence>
<evidence type="ECO:0000313" key="3">
    <source>
        <dbReference type="EMBL" id="OAY80451.1"/>
    </source>
</evidence>
<dbReference type="SUPFAM" id="SSF56219">
    <property type="entry name" value="DNase I-like"/>
    <property type="match status" value="1"/>
</dbReference>
<dbReference type="SMART" id="SM00343">
    <property type="entry name" value="ZnF_C2HC"/>
    <property type="match status" value="2"/>
</dbReference>
<dbReference type="InterPro" id="IPR044821">
    <property type="entry name" value="At1g28695/At4g15970-like"/>
</dbReference>
<organism evidence="3 4">
    <name type="scientific">Ananas comosus</name>
    <name type="common">Pineapple</name>
    <name type="synonym">Ananas ananas</name>
    <dbReference type="NCBI Taxonomy" id="4615"/>
    <lineage>
        <taxon>Eukaryota</taxon>
        <taxon>Viridiplantae</taxon>
        <taxon>Streptophyta</taxon>
        <taxon>Embryophyta</taxon>
        <taxon>Tracheophyta</taxon>
        <taxon>Spermatophyta</taxon>
        <taxon>Magnoliopsida</taxon>
        <taxon>Liliopsida</taxon>
        <taxon>Poales</taxon>
        <taxon>Bromeliaceae</taxon>
        <taxon>Bromelioideae</taxon>
        <taxon>Ananas</taxon>
    </lineage>
</organism>
<dbReference type="AlphaFoldDB" id="A0A199VU46"/>
<dbReference type="PANTHER" id="PTHR46038:SF13">
    <property type="entry name" value="GLYCOSYLTRANSFERASE"/>
    <property type="match status" value="1"/>
</dbReference>
<dbReference type="SUPFAM" id="SSF57756">
    <property type="entry name" value="Retrovirus zinc finger-like domains"/>
    <property type="match status" value="1"/>
</dbReference>
<dbReference type="GO" id="GO:0003676">
    <property type="term" value="F:nucleic acid binding"/>
    <property type="evidence" value="ECO:0007669"/>
    <property type="project" value="InterPro"/>
</dbReference>
<feature type="domain" description="CCHC-type" evidence="2">
    <location>
        <begin position="280"/>
        <end position="296"/>
    </location>
</feature>
<feature type="region of interest" description="Disordered" evidence="1">
    <location>
        <begin position="635"/>
        <end position="655"/>
    </location>
</feature>
<feature type="compositionally biased region" description="Pro residues" evidence="1">
    <location>
        <begin position="1003"/>
        <end position="1016"/>
    </location>
</feature>
<proteinExistence type="predicted"/>
<feature type="region of interest" description="Disordered" evidence="1">
    <location>
        <begin position="504"/>
        <end position="572"/>
    </location>
</feature>
<feature type="compositionally biased region" description="Low complexity" evidence="1">
    <location>
        <begin position="532"/>
        <end position="558"/>
    </location>
</feature>
<gene>
    <name evidence="3" type="ORF">ACMD2_05802</name>
</gene>
<feature type="compositionally biased region" description="Basic and acidic residues" evidence="1">
    <location>
        <begin position="956"/>
        <end position="965"/>
    </location>
</feature>